<dbReference type="EMBL" id="VFRR01000025">
    <property type="protein sequence ID" value="TPE49345.1"/>
    <property type="molecule type" value="Genomic_DNA"/>
</dbReference>
<dbReference type="PROSITE" id="PS50883">
    <property type="entry name" value="EAL"/>
    <property type="match status" value="1"/>
</dbReference>
<dbReference type="OrthoDB" id="9804751at2"/>
<protein>
    <submittedName>
        <fullName evidence="3">HDOD domain-containing protein</fullName>
    </submittedName>
</protein>
<dbReference type="RefSeq" id="WP_140589662.1">
    <property type="nucleotide sequence ID" value="NZ_VFRR01000025.1"/>
</dbReference>
<evidence type="ECO:0000313" key="4">
    <source>
        <dbReference type="Proteomes" id="UP000315901"/>
    </source>
</evidence>
<dbReference type="InterPro" id="IPR001633">
    <property type="entry name" value="EAL_dom"/>
</dbReference>
<dbReference type="PANTHER" id="PTHR33525:SF4">
    <property type="entry name" value="CYCLIC DI-GMP PHOSPHODIESTERASE CDGJ"/>
    <property type="match status" value="1"/>
</dbReference>
<dbReference type="SUPFAM" id="SSF109604">
    <property type="entry name" value="HD-domain/PDEase-like"/>
    <property type="match status" value="1"/>
</dbReference>
<gene>
    <name evidence="3" type="ORF">FJM67_11955</name>
</gene>
<dbReference type="Gene3D" id="1.10.3210.10">
    <property type="entry name" value="Hypothetical protein af1432"/>
    <property type="match status" value="1"/>
</dbReference>
<sequence length="243" mass="27246">MLVAEKVENQAMFDLCLELGFEYFQGYFLKKPEVIKGKRVDANVQSAMNLVSALQDEQINIDTIANLVSQHPKLSYQLLRILNSPVAGIPRKVESIREAVVYLGLTQLRKWALLITATSSSNKNIDQLKLLLVRARCCQLLADNSKNISSDVAFTMGLMSGIDLLLGIDRQTALKQIALQEGITKAILLGEGPLGKLLYCTMCIEQERWDAIEKMPSPIRKALNHAFFDALRWANDIAQELRQ</sequence>
<keyword evidence="4" id="KW-1185">Reference proteome</keyword>
<name>A0A501WLT9_9GAMM</name>
<dbReference type="Pfam" id="PF08668">
    <property type="entry name" value="HDOD"/>
    <property type="match status" value="1"/>
</dbReference>
<dbReference type="SUPFAM" id="SSF141868">
    <property type="entry name" value="EAL domain-like"/>
    <property type="match status" value="1"/>
</dbReference>
<evidence type="ECO:0000259" key="1">
    <source>
        <dbReference type="PROSITE" id="PS50883"/>
    </source>
</evidence>
<dbReference type="Proteomes" id="UP000315901">
    <property type="component" value="Unassembled WGS sequence"/>
</dbReference>
<dbReference type="PANTHER" id="PTHR33525">
    <property type="match status" value="1"/>
</dbReference>
<dbReference type="InterPro" id="IPR035919">
    <property type="entry name" value="EAL_sf"/>
</dbReference>
<dbReference type="InterPro" id="IPR013976">
    <property type="entry name" value="HDOD"/>
</dbReference>
<accession>A0A501WLT9</accession>
<comment type="caution">
    <text evidence="3">The sequence shown here is derived from an EMBL/GenBank/DDBJ whole genome shotgun (WGS) entry which is preliminary data.</text>
</comment>
<reference evidence="3 4" key="1">
    <citation type="submission" date="2019-06" db="EMBL/GenBank/DDBJ databases">
        <title>A novel bacterium of genus Marinomonas, isolated from coastal sand.</title>
        <authorList>
            <person name="Huang H."/>
            <person name="Mo K."/>
            <person name="Hu Y."/>
        </authorList>
    </citation>
    <scope>NUCLEOTIDE SEQUENCE [LARGE SCALE GENOMIC DNA]</scope>
    <source>
        <strain evidence="3 4">HB171799</strain>
    </source>
</reference>
<dbReference type="AlphaFoldDB" id="A0A501WLT9"/>
<dbReference type="PROSITE" id="PS51833">
    <property type="entry name" value="HDOD"/>
    <property type="match status" value="1"/>
</dbReference>
<feature type="domain" description="HDOD" evidence="2">
    <location>
        <begin position="40"/>
        <end position="225"/>
    </location>
</feature>
<organism evidence="3 4">
    <name type="scientific">Maribrevibacterium harenarium</name>
    <dbReference type="NCBI Taxonomy" id="2589817"/>
    <lineage>
        <taxon>Bacteria</taxon>
        <taxon>Pseudomonadati</taxon>
        <taxon>Pseudomonadota</taxon>
        <taxon>Gammaproteobacteria</taxon>
        <taxon>Oceanospirillales</taxon>
        <taxon>Oceanospirillaceae</taxon>
        <taxon>Maribrevibacterium</taxon>
    </lineage>
</organism>
<feature type="domain" description="EAL" evidence="1">
    <location>
        <begin position="1"/>
        <end position="46"/>
    </location>
</feature>
<proteinExistence type="predicted"/>
<evidence type="ECO:0000313" key="3">
    <source>
        <dbReference type="EMBL" id="TPE49345.1"/>
    </source>
</evidence>
<evidence type="ECO:0000259" key="2">
    <source>
        <dbReference type="PROSITE" id="PS51833"/>
    </source>
</evidence>
<dbReference type="Gene3D" id="3.20.20.450">
    <property type="entry name" value="EAL domain"/>
    <property type="match status" value="1"/>
</dbReference>
<dbReference type="InterPro" id="IPR052340">
    <property type="entry name" value="RNase_Y/CdgJ"/>
</dbReference>